<dbReference type="Proteomes" id="UP001403385">
    <property type="component" value="Unassembled WGS sequence"/>
</dbReference>
<keyword evidence="2" id="KW-1185">Reference proteome</keyword>
<organism evidence="1 2">
    <name type="scientific">Rapidithrix thailandica</name>
    <dbReference type="NCBI Taxonomy" id="413964"/>
    <lineage>
        <taxon>Bacteria</taxon>
        <taxon>Pseudomonadati</taxon>
        <taxon>Bacteroidota</taxon>
        <taxon>Cytophagia</taxon>
        <taxon>Cytophagales</taxon>
        <taxon>Flammeovirgaceae</taxon>
        <taxon>Rapidithrix</taxon>
    </lineage>
</organism>
<sequence length="219" mass="25261">MPEELTPLLEIIKRFGLVQVLCGILVFALLQQRKALAAALVGLLRACTEMARAFARHLRQEVLQKISGVYELMNRLAHEFSCMRVAVLKIHGERKKPEDLHLSVFVELTGKYEDGRLVEPLKPLKQKQPLNKQALNYLEKMLKSLDKDLYIDNVDLMPSGRAKLELLSTEAKAVYHLYLEAEPEKLYTLILVFNRKTPLSERDKTRIRNFAQQIRKLLV</sequence>
<evidence type="ECO:0008006" key="3">
    <source>
        <dbReference type="Google" id="ProtNLM"/>
    </source>
</evidence>
<dbReference type="AlphaFoldDB" id="A0AAW9S7Z7"/>
<gene>
    <name evidence="1" type="ORF">AAG747_08090</name>
</gene>
<dbReference type="RefSeq" id="WP_346820646.1">
    <property type="nucleotide sequence ID" value="NZ_JBDKWZ010000004.1"/>
</dbReference>
<reference evidence="1 2" key="1">
    <citation type="submission" date="2024-04" db="EMBL/GenBank/DDBJ databases">
        <title>Novel genus in family Flammeovirgaceae.</title>
        <authorList>
            <person name="Nguyen T.H."/>
            <person name="Vuong T.Q."/>
            <person name="Le H."/>
            <person name="Kim S.-G."/>
        </authorList>
    </citation>
    <scope>NUCLEOTIDE SEQUENCE [LARGE SCALE GENOMIC DNA]</scope>
    <source>
        <strain evidence="1 2">JCM 23209</strain>
    </source>
</reference>
<evidence type="ECO:0000313" key="1">
    <source>
        <dbReference type="EMBL" id="MEN7547865.1"/>
    </source>
</evidence>
<protein>
    <recommendedName>
        <fullName evidence="3">ATP synthase protein MI25</fullName>
    </recommendedName>
</protein>
<comment type="caution">
    <text evidence="1">The sequence shown here is derived from an EMBL/GenBank/DDBJ whole genome shotgun (WGS) entry which is preliminary data.</text>
</comment>
<evidence type="ECO:0000313" key="2">
    <source>
        <dbReference type="Proteomes" id="UP001403385"/>
    </source>
</evidence>
<dbReference type="EMBL" id="JBDKWZ010000004">
    <property type="protein sequence ID" value="MEN7547865.1"/>
    <property type="molecule type" value="Genomic_DNA"/>
</dbReference>
<name>A0AAW9S7Z7_9BACT</name>
<accession>A0AAW9S7Z7</accession>
<proteinExistence type="predicted"/>